<sequence length="248" mass="24225">MRTAQSFVGLAIAVAAASATAIGSEDVVFTMLLKRQAPGTPAYNCHDNCGQAIIQARNSDDVCNDEIFLTDYANCLQCSGPDNEDIWKYYGTTLSASASTCGLSTTPLSGDQPDVGAAIAAGSSTSSTAAATSSATAAPETTSTSAAEATSTTEAVETTSTEAAETTSTAAAETTTEAASSAASSATVATSAVVSSSVTVALGTGTGVPTATATTSGLVQVTNAANSNSGKAFGVAGAMAFGAVFFGL</sequence>
<organism evidence="3 4">
    <name type="scientific">Pleurostoma richardsiae</name>
    <dbReference type="NCBI Taxonomy" id="41990"/>
    <lineage>
        <taxon>Eukaryota</taxon>
        <taxon>Fungi</taxon>
        <taxon>Dikarya</taxon>
        <taxon>Ascomycota</taxon>
        <taxon>Pezizomycotina</taxon>
        <taxon>Sordariomycetes</taxon>
        <taxon>Sordariomycetidae</taxon>
        <taxon>Calosphaeriales</taxon>
        <taxon>Pleurostomataceae</taxon>
        <taxon>Pleurostoma</taxon>
    </lineage>
</organism>
<gene>
    <name evidence="3" type="ORF">NKR23_g10961</name>
</gene>
<reference evidence="3" key="1">
    <citation type="submission" date="2022-07" db="EMBL/GenBank/DDBJ databases">
        <title>Fungi with potential for degradation of polypropylene.</title>
        <authorList>
            <person name="Gostincar C."/>
        </authorList>
    </citation>
    <scope>NUCLEOTIDE SEQUENCE</scope>
    <source>
        <strain evidence="3">EXF-13308</strain>
    </source>
</reference>
<evidence type="ECO:0000313" key="3">
    <source>
        <dbReference type="EMBL" id="KAJ9133033.1"/>
    </source>
</evidence>
<dbReference type="AlphaFoldDB" id="A0AA38VBM6"/>
<protein>
    <recommendedName>
        <fullName evidence="5">Dynactin arp1 p25 subunit protein</fullName>
    </recommendedName>
</protein>
<feature type="chain" id="PRO_5041366643" description="Dynactin arp1 p25 subunit protein" evidence="2">
    <location>
        <begin position="20"/>
        <end position="248"/>
    </location>
</feature>
<evidence type="ECO:0008006" key="5">
    <source>
        <dbReference type="Google" id="ProtNLM"/>
    </source>
</evidence>
<accession>A0AA38VBM6</accession>
<evidence type="ECO:0000313" key="4">
    <source>
        <dbReference type="Proteomes" id="UP001174694"/>
    </source>
</evidence>
<feature type="region of interest" description="Disordered" evidence="1">
    <location>
        <begin position="131"/>
        <end position="182"/>
    </location>
</feature>
<keyword evidence="2" id="KW-0732">Signal</keyword>
<dbReference type="Proteomes" id="UP001174694">
    <property type="component" value="Unassembled WGS sequence"/>
</dbReference>
<evidence type="ECO:0000256" key="1">
    <source>
        <dbReference type="SAM" id="MobiDB-lite"/>
    </source>
</evidence>
<feature type="signal peptide" evidence="2">
    <location>
        <begin position="1"/>
        <end position="19"/>
    </location>
</feature>
<evidence type="ECO:0000256" key="2">
    <source>
        <dbReference type="SAM" id="SignalP"/>
    </source>
</evidence>
<keyword evidence="4" id="KW-1185">Reference proteome</keyword>
<dbReference type="EMBL" id="JANBVO010000053">
    <property type="protein sequence ID" value="KAJ9133033.1"/>
    <property type="molecule type" value="Genomic_DNA"/>
</dbReference>
<proteinExistence type="predicted"/>
<comment type="caution">
    <text evidence="3">The sequence shown here is derived from an EMBL/GenBank/DDBJ whole genome shotgun (WGS) entry which is preliminary data.</text>
</comment>
<name>A0AA38VBM6_9PEZI</name>